<evidence type="ECO:0000313" key="3">
    <source>
        <dbReference type="EMBL" id="GMN57511.1"/>
    </source>
</evidence>
<feature type="domain" description="FAS1" evidence="2">
    <location>
        <begin position="236"/>
        <end position="306"/>
    </location>
</feature>
<dbReference type="EMBL" id="BTGU01000070">
    <property type="protein sequence ID" value="GMN57511.1"/>
    <property type="molecule type" value="Genomic_DNA"/>
</dbReference>
<gene>
    <name evidence="3" type="ORF">TIFTF001_026610</name>
</gene>
<evidence type="ECO:0000256" key="1">
    <source>
        <dbReference type="ARBA" id="ARBA00007843"/>
    </source>
</evidence>
<organism evidence="3 4">
    <name type="scientific">Ficus carica</name>
    <name type="common">Common fig</name>
    <dbReference type="NCBI Taxonomy" id="3494"/>
    <lineage>
        <taxon>Eukaryota</taxon>
        <taxon>Viridiplantae</taxon>
        <taxon>Streptophyta</taxon>
        <taxon>Embryophyta</taxon>
        <taxon>Tracheophyta</taxon>
        <taxon>Spermatophyta</taxon>
        <taxon>Magnoliopsida</taxon>
        <taxon>eudicotyledons</taxon>
        <taxon>Gunneridae</taxon>
        <taxon>Pentapetalae</taxon>
        <taxon>rosids</taxon>
        <taxon>fabids</taxon>
        <taxon>Rosales</taxon>
        <taxon>Moraceae</taxon>
        <taxon>Ficeae</taxon>
        <taxon>Ficus</taxon>
    </lineage>
</organism>
<dbReference type="PANTHER" id="PTHR33985:SF21">
    <property type="entry name" value="FASCICLIN-LIKE ARABINOGALACTAN PROTEIN 20-RELATED"/>
    <property type="match status" value="1"/>
</dbReference>
<dbReference type="PROSITE" id="PS50213">
    <property type="entry name" value="FAS1"/>
    <property type="match status" value="2"/>
</dbReference>
<dbReference type="Pfam" id="PF02469">
    <property type="entry name" value="Fasciclin"/>
    <property type="match status" value="1"/>
</dbReference>
<feature type="domain" description="FAS1" evidence="2">
    <location>
        <begin position="100"/>
        <end position="226"/>
    </location>
</feature>
<reference evidence="3" key="1">
    <citation type="submission" date="2023-07" db="EMBL/GenBank/DDBJ databases">
        <title>draft genome sequence of fig (Ficus carica).</title>
        <authorList>
            <person name="Takahashi T."/>
            <person name="Nishimura K."/>
        </authorList>
    </citation>
    <scope>NUCLEOTIDE SEQUENCE</scope>
</reference>
<accession>A0AA88DLI8</accession>
<dbReference type="InterPro" id="IPR036378">
    <property type="entry name" value="FAS1_dom_sf"/>
</dbReference>
<dbReference type="InterPro" id="IPR052806">
    <property type="entry name" value="Fasciclin-like_AGP"/>
</dbReference>
<evidence type="ECO:0000313" key="4">
    <source>
        <dbReference type="Proteomes" id="UP001187192"/>
    </source>
</evidence>
<dbReference type="InterPro" id="IPR000782">
    <property type="entry name" value="FAS1_domain"/>
</dbReference>
<sequence>MKQKEGIFGISKTRCLCGPGFAACDCGTEKDTKYSFPLPPKREYSGHSRSQESSHSDDFFFFSSSTKETQLFHASSFFLIFSLTFLSLSSSALCSSSSTLLSAAEILSNSDYLSMSLTLQLAANSKTLAPHSSSATFFAPTDQAFLRSGQPPLLLLRYYVSSSRFPIETLKTLPRGTRIPTLIPDHSLVVTVSPSSDGYFSINNVRINDDGAVVIYGVDEFVNSPLKISPKAEAESFCSVAKFLRSRGYSVIAAFLEAQLMEIGNDRIKLTIFAPDDRAFQEEYAKNTHIGLYMEIFRRHVWGGRT</sequence>
<proteinExistence type="inferred from homology"/>
<comment type="caution">
    <text evidence="3">The sequence shown here is derived from an EMBL/GenBank/DDBJ whole genome shotgun (WGS) entry which is preliminary data.</text>
</comment>
<dbReference type="SUPFAM" id="SSF82153">
    <property type="entry name" value="FAS1 domain"/>
    <property type="match status" value="2"/>
</dbReference>
<comment type="similarity">
    <text evidence="1">Belongs to the fasciclin-like AGP family.</text>
</comment>
<dbReference type="Gramene" id="FCD_00018414-RA">
    <property type="protein sequence ID" value="FCD_00018414-RA:cds"/>
    <property type="gene ID" value="FCD_00018414"/>
</dbReference>
<name>A0AA88DLI8_FICCA</name>
<evidence type="ECO:0000259" key="2">
    <source>
        <dbReference type="PROSITE" id="PS50213"/>
    </source>
</evidence>
<dbReference type="Gene3D" id="2.30.180.10">
    <property type="entry name" value="FAS1 domain"/>
    <property type="match status" value="1"/>
</dbReference>
<dbReference type="Proteomes" id="UP001187192">
    <property type="component" value="Unassembled WGS sequence"/>
</dbReference>
<keyword evidence="4" id="KW-1185">Reference proteome</keyword>
<dbReference type="PANTHER" id="PTHR33985">
    <property type="entry name" value="OS02G0491300 PROTEIN-RELATED"/>
    <property type="match status" value="1"/>
</dbReference>
<dbReference type="AlphaFoldDB" id="A0AA88DLI8"/>
<protein>
    <recommendedName>
        <fullName evidence="2">FAS1 domain-containing protein</fullName>
    </recommendedName>
</protein>
<dbReference type="SMART" id="SM00554">
    <property type="entry name" value="FAS1"/>
    <property type="match status" value="1"/>
</dbReference>